<dbReference type="Gene3D" id="3.10.20.370">
    <property type="match status" value="1"/>
</dbReference>
<evidence type="ECO:0000313" key="5">
    <source>
        <dbReference type="EMBL" id="WMV19260.1"/>
    </source>
</evidence>
<dbReference type="Proteomes" id="UP001234989">
    <property type="component" value="Chromosome 3"/>
</dbReference>
<evidence type="ECO:0000259" key="4">
    <source>
        <dbReference type="Pfam" id="PF17919"/>
    </source>
</evidence>
<dbReference type="AlphaFoldDB" id="A0AAF0QDF2"/>
<comment type="similarity">
    <text evidence="2">Belongs to the sulfotransferase 1 family.</text>
</comment>
<sequence length="290" mass="33068">MIKDPKEQVRELGLFLGKPFEKEEDLEKVVWRCSLERLRNLEVSKNGFVIYGVPNGTKDEWICLYVKGLNTDLLVLSVHMTFARKSFDAVTDYVKKLEGVRWAAKCNNILKVVVLAGGGGYGRGRPYGGQVKNWVRPRFVTVVMGFLGLASYYHSFVNSFSSIAIHLSRLTQNEVPFAWSEQCEESFQRLETLLTTTPILCLLVEGKNFIVFCDASHSGFGVVLMQDKNIIAYASRQLKTYERNYPTHNLELTAVVFAVKILQHYLYGVKCEVFTDNHNLQHCNSEAFKF</sequence>
<dbReference type="InterPro" id="IPR043128">
    <property type="entry name" value="Rev_trsase/Diguanyl_cyclase"/>
</dbReference>
<gene>
    <name evidence="5" type="ORF">MTR67_012645</name>
</gene>
<organism evidence="5 6">
    <name type="scientific">Solanum verrucosum</name>
    <dbReference type="NCBI Taxonomy" id="315347"/>
    <lineage>
        <taxon>Eukaryota</taxon>
        <taxon>Viridiplantae</taxon>
        <taxon>Streptophyta</taxon>
        <taxon>Embryophyta</taxon>
        <taxon>Tracheophyta</taxon>
        <taxon>Spermatophyta</taxon>
        <taxon>Magnoliopsida</taxon>
        <taxon>eudicotyledons</taxon>
        <taxon>Gunneridae</taxon>
        <taxon>Pentapetalae</taxon>
        <taxon>asterids</taxon>
        <taxon>lamiids</taxon>
        <taxon>Solanales</taxon>
        <taxon>Solanaceae</taxon>
        <taxon>Solanoideae</taxon>
        <taxon>Solaneae</taxon>
        <taxon>Solanum</taxon>
    </lineage>
</organism>
<dbReference type="GO" id="GO:0008146">
    <property type="term" value="F:sulfotransferase activity"/>
    <property type="evidence" value="ECO:0007669"/>
    <property type="project" value="InterPro"/>
</dbReference>
<keyword evidence="1" id="KW-0511">Multifunctional enzyme</keyword>
<dbReference type="InterPro" id="IPR000863">
    <property type="entry name" value="Sulfotransferase_dom"/>
</dbReference>
<name>A0AAF0QDF2_SOLVR</name>
<dbReference type="SUPFAM" id="SSF56672">
    <property type="entry name" value="DNA/RNA polymerases"/>
    <property type="match status" value="1"/>
</dbReference>
<dbReference type="FunFam" id="3.30.70.270:FF:000020">
    <property type="entry name" value="Transposon Tf2-6 polyprotein-like Protein"/>
    <property type="match status" value="1"/>
</dbReference>
<accession>A0AAF0QDF2</accession>
<dbReference type="InterPro" id="IPR041577">
    <property type="entry name" value="RT_RNaseH_2"/>
</dbReference>
<dbReference type="InterPro" id="IPR043502">
    <property type="entry name" value="DNA/RNA_pol_sf"/>
</dbReference>
<dbReference type="EC" id="2.8.2.-" evidence="2"/>
<dbReference type="PANTHER" id="PTHR37984">
    <property type="entry name" value="PROTEIN CBG26694"/>
    <property type="match status" value="1"/>
</dbReference>
<evidence type="ECO:0000256" key="2">
    <source>
        <dbReference type="RuleBase" id="RU361155"/>
    </source>
</evidence>
<evidence type="ECO:0000313" key="6">
    <source>
        <dbReference type="Proteomes" id="UP001234989"/>
    </source>
</evidence>
<dbReference type="PANTHER" id="PTHR37984:SF5">
    <property type="entry name" value="PROTEIN NYNRIN-LIKE"/>
    <property type="match status" value="1"/>
</dbReference>
<proteinExistence type="inferred from homology"/>
<dbReference type="Gene3D" id="3.40.50.300">
    <property type="entry name" value="P-loop containing nucleotide triphosphate hydrolases"/>
    <property type="match status" value="1"/>
</dbReference>
<dbReference type="Pfam" id="PF17919">
    <property type="entry name" value="RT_RNaseH_2"/>
    <property type="match status" value="1"/>
</dbReference>
<dbReference type="EMBL" id="CP133614">
    <property type="protein sequence ID" value="WMV19260.1"/>
    <property type="molecule type" value="Genomic_DNA"/>
</dbReference>
<dbReference type="FunFam" id="3.10.20.370:FF:000001">
    <property type="entry name" value="Retrovirus-related Pol polyprotein from transposon 17.6-like protein"/>
    <property type="match status" value="1"/>
</dbReference>
<evidence type="ECO:0000259" key="3">
    <source>
        <dbReference type="Pfam" id="PF00685"/>
    </source>
</evidence>
<evidence type="ECO:0000256" key="1">
    <source>
        <dbReference type="ARBA" id="ARBA00023268"/>
    </source>
</evidence>
<dbReference type="InterPro" id="IPR027417">
    <property type="entry name" value="P-loop_NTPase"/>
</dbReference>
<feature type="domain" description="Reverse transcriptase/retrotransposon-derived protein RNase H-like" evidence="4">
    <location>
        <begin position="179"/>
        <end position="272"/>
    </location>
</feature>
<dbReference type="InterPro" id="IPR050951">
    <property type="entry name" value="Retrovirus_Pol_polyprotein"/>
</dbReference>
<dbReference type="SUPFAM" id="SSF52540">
    <property type="entry name" value="P-loop containing nucleoside triphosphate hydrolases"/>
    <property type="match status" value="1"/>
</dbReference>
<dbReference type="Gene3D" id="3.30.70.270">
    <property type="match status" value="1"/>
</dbReference>
<dbReference type="Pfam" id="PF00685">
    <property type="entry name" value="Sulfotransfer_1"/>
    <property type="match status" value="1"/>
</dbReference>
<keyword evidence="6" id="KW-1185">Reference proteome</keyword>
<keyword evidence="2" id="KW-0808">Transferase</keyword>
<reference evidence="5" key="1">
    <citation type="submission" date="2023-08" db="EMBL/GenBank/DDBJ databases">
        <title>A de novo genome assembly of Solanum verrucosum Schlechtendal, a Mexican diploid species geographically isolated from the other diploid A-genome species in potato relatives.</title>
        <authorList>
            <person name="Hosaka K."/>
        </authorList>
    </citation>
    <scope>NUCLEOTIDE SEQUENCE</scope>
    <source>
        <tissue evidence="5">Young leaves</tissue>
    </source>
</reference>
<feature type="domain" description="Sulfotransferase" evidence="3">
    <location>
        <begin position="1"/>
        <end position="46"/>
    </location>
</feature>
<protein>
    <recommendedName>
        <fullName evidence="2">Sulfotransferase</fullName>
        <ecNumber evidence="2">2.8.2.-</ecNumber>
    </recommendedName>
</protein>